<dbReference type="SUPFAM" id="SSF53300">
    <property type="entry name" value="vWA-like"/>
    <property type="match status" value="1"/>
</dbReference>
<dbReference type="Pfam" id="PF08487">
    <property type="entry name" value="VIT"/>
    <property type="match status" value="1"/>
</dbReference>
<dbReference type="SMART" id="SM00609">
    <property type="entry name" value="VIT"/>
    <property type="match status" value="1"/>
</dbReference>
<dbReference type="PANTHER" id="PTHR10338">
    <property type="entry name" value="INTER-ALPHA-TRYPSIN INHIBITOR HEAVY CHAIN FAMILY MEMBER"/>
    <property type="match status" value="1"/>
</dbReference>
<evidence type="ECO:0000313" key="14">
    <source>
        <dbReference type="Ensembl" id="ENSONIP00000058740.1"/>
    </source>
</evidence>
<dbReference type="GO" id="GO:0030212">
    <property type="term" value="P:hyaluronan metabolic process"/>
    <property type="evidence" value="ECO:0007669"/>
    <property type="project" value="InterPro"/>
</dbReference>
<evidence type="ECO:0000256" key="5">
    <source>
        <dbReference type="ARBA" id="ARBA00022729"/>
    </source>
</evidence>
<sequence length="822" mass="92538">THTHTHTQGTLCSHVYLTLHFPFIQKVEVQSIRITCTVSSRFAHTVMSSKALNKENSSQEIFFEVELPKMAFITNFSMEIDGQVYVGEVKEKESAKEQYEKAVSSGKTAGLVKASGRKMEKFSVSVNIAAQSSVSFILIYEELLQRTLGSYEILIRVKVEQPAQEFQIEADIYEPQGIAFVEASATFLTNELIPLVEKTVTDTKAHISFSPTVEQQKCPGCKGSLINGDFIIKYDVKRSYVYFPSCICLLYISLLILTQSTLSLQAVNGYFVHFFSPPDLARVPKNVVYVIDTSGSMHGAKIEQTRESMVAILQDLHEEDHFGILLFERKISYWKDYLTKATKRNVSDAIDYVKKIQDSGSTNINSAILDAVSLLKKERKEKKVPERSMDMIFLLTDGMPNSGVTSPQLIQQNVFSAIGGSMSLFCLGFGNDVDYSFLDVMCRQNKGVARRIFDGSDAAIQLKGFYEEVSSPLLLEVDLRYSENTDFLTKTHYSQLFNGSEIVVAGQLKENDMDNFSVEVFAHGVRKGRRGNIEAKALNLSLKYNFVTPLTSLVVTKPENENGANRSLIADKMTESRRIHYLLAAVDGDPHFMIELPDKNDALCFNINDKPGTIFSLVRDPKSGFVVNGQIISKKKVALDGNMNTYFGHFGITHQKLGVRLDVSVQEISVFYSDKQVKLLCMELKLVKNCSLTVTLRHSVKFRVIRHTKVWKRRHDHQDYLGFYTLDSHHLSASVHGLLGQFYHGVVFELTDLRPGEGQEKLDATMYVKGQRLNVTRHWQKDFNKDLKNGESIACWFVDNEGRGLIDGAASDYTVSDLFTAI</sequence>
<dbReference type="Ensembl" id="ENSONIT00000069292.1">
    <property type="protein sequence ID" value="ENSONIP00000058740.1"/>
    <property type="gene ID" value="ENSONIG00000020339.2"/>
</dbReference>
<dbReference type="Gene3D" id="3.40.50.410">
    <property type="entry name" value="von Willebrand factor, type A domain"/>
    <property type="match status" value="1"/>
</dbReference>
<keyword evidence="11" id="KW-0812">Transmembrane</keyword>
<keyword evidence="6" id="KW-0722">Serine protease inhibitor</keyword>
<name>A0A669DIL9_ORENI</name>
<dbReference type="PANTHER" id="PTHR10338:SF115">
    <property type="entry name" value="INTER-ALPHA-TRYPSIN INHIBITOR HEAVY CHAIN H3"/>
    <property type="match status" value="1"/>
</dbReference>
<keyword evidence="5" id="KW-0732">Signal</keyword>
<evidence type="ECO:0000256" key="7">
    <source>
        <dbReference type="ARBA" id="ARBA00022974"/>
    </source>
</evidence>
<keyword evidence="15" id="KW-1185">Reference proteome</keyword>
<keyword evidence="11" id="KW-0472">Membrane</keyword>
<evidence type="ECO:0000259" key="13">
    <source>
        <dbReference type="PROSITE" id="PS51468"/>
    </source>
</evidence>
<accession>A0A669DIL9</accession>
<feature type="domain" description="VWFA" evidence="12">
    <location>
        <begin position="286"/>
        <end position="469"/>
    </location>
</feature>
<dbReference type="GO" id="GO:0004867">
    <property type="term" value="F:serine-type endopeptidase inhibitor activity"/>
    <property type="evidence" value="ECO:0007669"/>
    <property type="project" value="UniProtKB-KW"/>
</dbReference>
<evidence type="ECO:0000256" key="3">
    <source>
        <dbReference type="ARBA" id="ARBA00022525"/>
    </source>
</evidence>
<dbReference type="GeneTree" id="ENSGT00940000154554"/>
<keyword evidence="4" id="KW-0646">Protease inhibitor</keyword>
<evidence type="ECO:0000313" key="15">
    <source>
        <dbReference type="Proteomes" id="UP000005207"/>
    </source>
</evidence>
<dbReference type="InterPro" id="IPR002035">
    <property type="entry name" value="VWF_A"/>
</dbReference>
<gene>
    <name evidence="14" type="primary">ITIH3</name>
</gene>
<dbReference type="Pfam" id="PF00092">
    <property type="entry name" value="VWA"/>
    <property type="match status" value="1"/>
</dbReference>
<proteinExistence type="inferred from homology"/>
<organism evidence="14 15">
    <name type="scientific">Oreochromis niloticus</name>
    <name type="common">Nile tilapia</name>
    <name type="synonym">Tilapia nilotica</name>
    <dbReference type="NCBI Taxonomy" id="8128"/>
    <lineage>
        <taxon>Eukaryota</taxon>
        <taxon>Metazoa</taxon>
        <taxon>Chordata</taxon>
        <taxon>Craniata</taxon>
        <taxon>Vertebrata</taxon>
        <taxon>Euteleostomi</taxon>
        <taxon>Actinopterygii</taxon>
        <taxon>Neopterygii</taxon>
        <taxon>Teleostei</taxon>
        <taxon>Neoteleostei</taxon>
        <taxon>Acanthomorphata</taxon>
        <taxon>Ovalentaria</taxon>
        <taxon>Cichlomorphae</taxon>
        <taxon>Cichliformes</taxon>
        <taxon>Cichlidae</taxon>
        <taxon>African cichlids</taxon>
        <taxon>Pseudocrenilabrinae</taxon>
        <taxon>Oreochromini</taxon>
        <taxon>Oreochromis</taxon>
    </lineage>
</organism>
<dbReference type="Proteomes" id="UP000005207">
    <property type="component" value="Linkage group LG5"/>
</dbReference>
<evidence type="ECO:0000256" key="1">
    <source>
        <dbReference type="ARBA" id="ARBA00004613"/>
    </source>
</evidence>
<dbReference type="InterPro" id="IPR050934">
    <property type="entry name" value="ITIH"/>
</dbReference>
<evidence type="ECO:0000256" key="9">
    <source>
        <dbReference type="ARBA" id="ARBA00037051"/>
    </source>
</evidence>
<evidence type="ECO:0000256" key="2">
    <source>
        <dbReference type="ARBA" id="ARBA00010158"/>
    </source>
</evidence>
<evidence type="ECO:0000256" key="6">
    <source>
        <dbReference type="ARBA" id="ARBA00022900"/>
    </source>
</evidence>
<reference evidence="14" key="2">
    <citation type="submission" date="2025-08" db="UniProtKB">
        <authorList>
            <consortium name="Ensembl"/>
        </authorList>
    </citation>
    <scope>IDENTIFICATION</scope>
</reference>
<reference evidence="14" key="3">
    <citation type="submission" date="2025-09" db="UniProtKB">
        <authorList>
            <consortium name="Ensembl"/>
        </authorList>
    </citation>
    <scope>IDENTIFICATION</scope>
</reference>
<comment type="similarity">
    <text evidence="2">Belongs to the ITIH family.</text>
</comment>
<keyword evidence="7" id="KW-0654">Proteoglycan</keyword>
<dbReference type="FunFam" id="3.40.50.410:FF:000013">
    <property type="entry name" value="inter-alpha-trypsin inhibitor heavy chain H2"/>
    <property type="match status" value="1"/>
</dbReference>
<evidence type="ECO:0000256" key="8">
    <source>
        <dbReference type="ARBA" id="ARBA00023180"/>
    </source>
</evidence>
<comment type="function">
    <text evidence="9">May act as a carrier of hyaluronan in serum or as a binding protein between hyaluronan and other matrix protein, including those on cell surfaces in tissues to regulate the localization, synthesis and degradation of hyaluronan which are essential to cells undergoing biological processes.</text>
</comment>
<keyword evidence="3" id="KW-0964">Secreted</keyword>
<dbReference type="PROSITE" id="PS51468">
    <property type="entry name" value="VIT"/>
    <property type="match status" value="1"/>
</dbReference>
<dbReference type="InterPro" id="IPR013694">
    <property type="entry name" value="VIT"/>
</dbReference>
<dbReference type="SMART" id="SM00327">
    <property type="entry name" value="VWA"/>
    <property type="match status" value="1"/>
</dbReference>
<feature type="transmembrane region" description="Helical" evidence="11">
    <location>
        <begin position="240"/>
        <end position="258"/>
    </location>
</feature>
<evidence type="ECO:0000256" key="11">
    <source>
        <dbReference type="SAM" id="Phobius"/>
    </source>
</evidence>
<dbReference type="InterPro" id="IPR010600">
    <property type="entry name" value="ITI_HC_C"/>
</dbReference>
<keyword evidence="8" id="KW-0325">Glycoprotein</keyword>
<protein>
    <recommendedName>
        <fullName evidence="10">Inter-alpha-trypsin inhibitor heavy chain H3</fullName>
    </recommendedName>
</protein>
<dbReference type="AlphaFoldDB" id="A0A669DIL9"/>
<evidence type="ECO:0000259" key="12">
    <source>
        <dbReference type="PROSITE" id="PS50234"/>
    </source>
</evidence>
<evidence type="ECO:0000256" key="4">
    <source>
        <dbReference type="ARBA" id="ARBA00022690"/>
    </source>
</evidence>
<dbReference type="Pfam" id="PF06668">
    <property type="entry name" value="ITI_HC_C"/>
    <property type="match status" value="1"/>
</dbReference>
<dbReference type="PROSITE" id="PS50234">
    <property type="entry name" value="VWFA"/>
    <property type="match status" value="1"/>
</dbReference>
<dbReference type="InterPro" id="IPR036465">
    <property type="entry name" value="vWFA_dom_sf"/>
</dbReference>
<keyword evidence="11" id="KW-1133">Transmembrane helix</keyword>
<evidence type="ECO:0000256" key="10">
    <source>
        <dbReference type="ARBA" id="ARBA00039924"/>
    </source>
</evidence>
<feature type="domain" description="VIT" evidence="13">
    <location>
        <begin position="13"/>
        <end position="142"/>
    </location>
</feature>
<comment type="subcellular location">
    <subcellularLocation>
        <location evidence="1">Secreted</location>
    </subcellularLocation>
</comment>
<reference evidence="15" key="1">
    <citation type="submission" date="2012-01" db="EMBL/GenBank/DDBJ databases">
        <title>The Genome Sequence of Oreochromis niloticus (Nile Tilapia).</title>
        <authorList>
            <consortium name="Broad Institute Genome Assembly Team"/>
            <consortium name="Broad Institute Sequencing Platform"/>
            <person name="Di Palma F."/>
            <person name="Johnson J."/>
            <person name="Lander E.S."/>
            <person name="Lindblad-Toh K."/>
        </authorList>
    </citation>
    <scope>NUCLEOTIDE SEQUENCE [LARGE SCALE GENOMIC DNA]</scope>
</reference>
<dbReference type="GO" id="GO:0005576">
    <property type="term" value="C:extracellular region"/>
    <property type="evidence" value="ECO:0007669"/>
    <property type="project" value="UniProtKB-SubCell"/>
</dbReference>